<feature type="signal peptide" evidence="2">
    <location>
        <begin position="1"/>
        <end position="19"/>
    </location>
</feature>
<dbReference type="STRING" id="284577.SAMN05216571_103139"/>
<name>A0A1G7Q9X3_9GAMM</name>
<protein>
    <recommendedName>
        <fullName evidence="5">Carboxypeptidase regulatory-like domain-containing protein</fullName>
    </recommendedName>
</protein>
<evidence type="ECO:0000313" key="4">
    <source>
        <dbReference type="Proteomes" id="UP000198641"/>
    </source>
</evidence>
<evidence type="ECO:0000256" key="2">
    <source>
        <dbReference type="SAM" id="SignalP"/>
    </source>
</evidence>
<gene>
    <name evidence="3" type="ORF">SAMN05216571_103139</name>
</gene>
<evidence type="ECO:0008006" key="5">
    <source>
        <dbReference type="Google" id="ProtNLM"/>
    </source>
</evidence>
<evidence type="ECO:0000256" key="1">
    <source>
        <dbReference type="SAM" id="MobiDB-lite"/>
    </source>
</evidence>
<feature type="chain" id="PRO_5011792684" description="Carboxypeptidase regulatory-like domain-containing protein" evidence="2">
    <location>
        <begin position="20"/>
        <end position="177"/>
    </location>
</feature>
<feature type="region of interest" description="Disordered" evidence="1">
    <location>
        <begin position="23"/>
        <end position="48"/>
    </location>
</feature>
<keyword evidence="2" id="KW-0732">Signal</keyword>
<dbReference type="PROSITE" id="PS51257">
    <property type="entry name" value="PROKAR_LIPOPROTEIN"/>
    <property type="match status" value="1"/>
</dbReference>
<reference evidence="3 4" key="1">
    <citation type="submission" date="2016-10" db="EMBL/GenBank/DDBJ databases">
        <authorList>
            <person name="de Groot N.N."/>
        </authorList>
    </citation>
    <scope>NUCLEOTIDE SEQUENCE [LARGE SCALE GENOMIC DNA]</scope>
    <source>
        <strain evidence="3 4">BH539</strain>
    </source>
</reference>
<dbReference type="AlphaFoldDB" id="A0A1G7Q9X3"/>
<dbReference type="OrthoDB" id="9795234at2"/>
<dbReference type="EMBL" id="FNCI01000003">
    <property type="protein sequence ID" value="SDF94729.1"/>
    <property type="molecule type" value="Genomic_DNA"/>
</dbReference>
<sequence length="177" mass="18981">MMRWSLVILLALVLTGCQIAPQWPTPPSGEPSIEELPAPDESKTDGRVPRQVSFPEREYAALEKTGNASIRGRLYQRDARGNLVPGAGETVSIAPVTTYSAEAAEVALSGRAIAPADPRAREYTHYARTDGDGNFVANGLPAGEYYVAGRVSALNGRPIIHQVSVRPGQTVSVTLER</sequence>
<dbReference type="Proteomes" id="UP000198641">
    <property type="component" value="Unassembled WGS sequence"/>
</dbReference>
<dbReference type="Gene3D" id="2.60.40.1120">
    <property type="entry name" value="Carboxypeptidase-like, regulatory domain"/>
    <property type="match status" value="1"/>
</dbReference>
<dbReference type="RefSeq" id="WP_092523866.1">
    <property type="nucleotide sequence ID" value="NZ_FNCI01000003.1"/>
</dbReference>
<keyword evidence="4" id="KW-1185">Reference proteome</keyword>
<proteinExistence type="predicted"/>
<evidence type="ECO:0000313" key="3">
    <source>
        <dbReference type="EMBL" id="SDF94729.1"/>
    </source>
</evidence>
<accession>A0A1G7Q9X3</accession>
<organism evidence="3 4">
    <name type="scientific">Onishia taeanensis</name>
    <dbReference type="NCBI Taxonomy" id="284577"/>
    <lineage>
        <taxon>Bacteria</taxon>
        <taxon>Pseudomonadati</taxon>
        <taxon>Pseudomonadota</taxon>
        <taxon>Gammaproteobacteria</taxon>
        <taxon>Oceanospirillales</taxon>
        <taxon>Halomonadaceae</taxon>
        <taxon>Onishia</taxon>
    </lineage>
</organism>
<dbReference type="SUPFAM" id="SSF117074">
    <property type="entry name" value="Hypothetical protein PA1324"/>
    <property type="match status" value="1"/>
</dbReference>